<gene>
    <name evidence="1" type="ORF">TNCV_4760121</name>
</gene>
<evidence type="ECO:0000313" key="1">
    <source>
        <dbReference type="EMBL" id="GFX93133.1"/>
    </source>
</evidence>
<keyword evidence="2" id="KW-1185">Reference proteome</keyword>
<evidence type="ECO:0000313" key="2">
    <source>
        <dbReference type="Proteomes" id="UP000887159"/>
    </source>
</evidence>
<organism evidence="1 2">
    <name type="scientific">Trichonephila clavipes</name>
    <name type="common">Golden silk orbweaver</name>
    <name type="synonym">Nephila clavipes</name>
    <dbReference type="NCBI Taxonomy" id="2585209"/>
    <lineage>
        <taxon>Eukaryota</taxon>
        <taxon>Metazoa</taxon>
        <taxon>Ecdysozoa</taxon>
        <taxon>Arthropoda</taxon>
        <taxon>Chelicerata</taxon>
        <taxon>Arachnida</taxon>
        <taxon>Araneae</taxon>
        <taxon>Araneomorphae</taxon>
        <taxon>Entelegynae</taxon>
        <taxon>Araneoidea</taxon>
        <taxon>Nephilidae</taxon>
        <taxon>Trichonephila</taxon>
    </lineage>
</organism>
<comment type="caution">
    <text evidence="1">The sequence shown here is derived from an EMBL/GenBank/DDBJ whole genome shotgun (WGS) entry which is preliminary data.</text>
</comment>
<dbReference type="EMBL" id="BMAU01021172">
    <property type="protein sequence ID" value="GFX93133.1"/>
    <property type="molecule type" value="Genomic_DNA"/>
</dbReference>
<sequence>MNTVAITAELNLYSSLKRPGSILLQSSISKWRRRKVGVKSSSRNRHRNPKFSLARRNCMVREDTMALSEGATCAWMAIDEAVGCNQTLLMTWAVFSTTGLSRAS</sequence>
<accession>A0A8X6UZ26</accession>
<dbReference type="AlphaFoldDB" id="A0A8X6UZ26"/>
<protein>
    <submittedName>
        <fullName evidence="1">Uncharacterized protein</fullName>
    </submittedName>
</protein>
<name>A0A8X6UZ26_TRICX</name>
<reference evidence="1" key="1">
    <citation type="submission" date="2020-08" db="EMBL/GenBank/DDBJ databases">
        <title>Multicomponent nature underlies the extraordinary mechanical properties of spider dragline silk.</title>
        <authorList>
            <person name="Kono N."/>
            <person name="Nakamura H."/>
            <person name="Mori M."/>
            <person name="Yoshida Y."/>
            <person name="Ohtoshi R."/>
            <person name="Malay A.D."/>
            <person name="Moran D.A.P."/>
            <person name="Tomita M."/>
            <person name="Numata K."/>
            <person name="Arakawa K."/>
        </authorList>
    </citation>
    <scope>NUCLEOTIDE SEQUENCE</scope>
</reference>
<proteinExistence type="predicted"/>
<dbReference type="Proteomes" id="UP000887159">
    <property type="component" value="Unassembled WGS sequence"/>
</dbReference>